<dbReference type="PANTHER" id="PTHR43617:SF2">
    <property type="entry name" value="UPF0039 PROTEIN SLL0451"/>
    <property type="match status" value="1"/>
</dbReference>
<dbReference type="InterPro" id="IPR000182">
    <property type="entry name" value="GNAT_dom"/>
</dbReference>
<dbReference type="AlphaFoldDB" id="A0A6N8EKU4"/>
<gene>
    <name evidence="2" type="ORF">GJ668_19350</name>
</gene>
<name>A0A6N8EKU4_9GAMM</name>
<organism evidence="2 3">
    <name type="scientific">Allochromatium palmeri</name>
    <dbReference type="NCBI Taxonomy" id="231048"/>
    <lineage>
        <taxon>Bacteria</taxon>
        <taxon>Pseudomonadati</taxon>
        <taxon>Pseudomonadota</taxon>
        <taxon>Gammaproteobacteria</taxon>
        <taxon>Chromatiales</taxon>
        <taxon>Chromatiaceae</taxon>
        <taxon>Allochromatium</taxon>
    </lineage>
</organism>
<proteinExistence type="predicted"/>
<dbReference type="InterPro" id="IPR016181">
    <property type="entry name" value="Acyl_CoA_acyltransferase"/>
</dbReference>
<evidence type="ECO:0000313" key="3">
    <source>
        <dbReference type="Proteomes" id="UP000434044"/>
    </source>
</evidence>
<dbReference type="PANTHER" id="PTHR43617">
    <property type="entry name" value="L-AMINO ACID N-ACETYLTRANSFERASE"/>
    <property type="match status" value="1"/>
</dbReference>
<dbReference type="RefSeq" id="WP_155451722.1">
    <property type="nucleotide sequence ID" value="NZ_WNKT01000095.1"/>
</dbReference>
<dbReference type="EMBL" id="WNKT01000095">
    <property type="protein sequence ID" value="MTW23187.1"/>
    <property type="molecule type" value="Genomic_DNA"/>
</dbReference>
<keyword evidence="2" id="KW-0808">Transferase</keyword>
<dbReference type="PROSITE" id="PS51186">
    <property type="entry name" value="GNAT"/>
    <property type="match status" value="1"/>
</dbReference>
<dbReference type="Gene3D" id="3.40.630.30">
    <property type="match status" value="1"/>
</dbReference>
<dbReference type="Proteomes" id="UP000434044">
    <property type="component" value="Unassembled WGS sequence"/>
</dbReference>
<dbReference type="SUPFAM" id="SSF55729">
    <property type="entry name" value="Acyl-CoA N-acyltransferases (Nat)"/>
    <property type="match status" value="1"/>
</dbReference>
<dbReference type="Pfam" id="PF13508">
    <property type="entry name" value="Acetyltransf_7"/>
    <property type="match status" value="1"/>
</dbReference>
<comment type="caution">
    <text evidence="2">The sequence shown here is derived from an EMBL/GenBank/DDBJ whole genome shotgun (WGS) entry which is preliminary data.</text>
</comment>
<keyword evidence="3" id="KW-1185">Reference proteome</keyword>
<dbReference type="OrthoDB" id="9797178at2"/>
<reference evidence="2 3" key="1">
    <citation type="submission" date="2019-11" db="EMBL/GenBank/DDBJ databases">
        <title>Whole-genome sequence of the anaerobic purple sulfur bacterium Allochromatium palmeri DSM 15591.</title>
        <authorList>
            <person name="Kyndt J.A."/>
            <person name="Meyer T.E."/>
        </authorList>
    </citation>
    <scope>NUCLEOTIDE SEQUENCE [LARGE SCALE GENOMIC DNA]</scope>
    <source>
        <strain evidence="2 3">DSM 15591</strain>
    </source>
</reference>
<dbReference type="InterPro" id="IPR050276">
    <property type="entry name" value="MshD_Acetyltransferase"/>
</dbReference>
<protein>
    <submittedName>
        <fullName evidence="2">GNAT family N-acetyltransferase</fullName>
    </submittedName>
</protein>
<sequence length="174" mass="18861">MNTNLVIRNETDADATPIHDVTVAAFETLEISRHTEQFIIEALRAAKALSVSLVAERDGQVIGHIAFSPVVISDGTPDWYGLGPVSVLPAHQRQGIGTALIREGLSRLKAMHARGCCLVGHPDYYRKFGFRTVPGLVHEGIPPEFFFALSFDDQFPQGSVTFHEGFNADGSSAG</sequence>
<dbReference type="CDD" id="cd04301">
    <property type="entry name" value="NAT_SF"/>
    <property type="match status" value="1"/>
</dbReference>
<dbReference type="GO" id="GO:0016747">
    <property type="term" value="F:acyltransferase activity, transferring groups other than amino-acyl groups"/>
    <property type="evidence" value="ECO:0007669"/>
    <property type="project" value="InterPro"/>
</dbReference>
<accession>A0A6N8EKU4</accession>
<evidence type="ECO:0000313" key="2">
    <source>
        <dbReference type="EMBL" id="MTW23187.1"/>
    </source>
</evidence>
<feature type="domain" description="N-acetyltransferase" evidence="1">
    <location>
        <begin position="5"/>
        <end position="152"/>
    </location>
</feature>
<evidence type="ECO:0000259" key="1">
    <source>
        <dbReference type="PROSITE" id="PS51186"/>
    </source>
</evidence>